<keyword evidence="3" id="KW-0949">S-adenosyl-L-methionine</keyword>
<dbReference type="Pfam" id="PF08241">
    <property type="entry name" value="Methyltransf_11"/>
    <property type="match status" value="1"/>
</dbReference>
<dbReference type="AlphaFoldDB" id="A0A927BT10"/>
<comment type="caution">
    <text evidence="5">The sequence shown here is derived from an EMBL/GenBank/DDBJ whole genome shotgun (WGS) entry which is preliminary data.</text>
</comment>
<dbReference type="GO" id="GO:0008757">
    <property type="term" value="F:S-adenosylmethionine-dependent methyltransferase activity"/>
    <property type="evidence" value="ECO:0007669"/>
    <property type="project" value="InterPro"/>
</dbReference>
<dbReference type="PANTHER" id="PTHR43464:SF19">
    <property type="entry name" value="UBIQUINONE BIOSYNTHESIS O-METHYLTRANSFERASE, MITOCHONDRIAL"/>
    <property type="match status" value="1"/>
</dbReference>
<dbReference type="CDD" id="cd02440">
    <property type="entry name" value="AdoMet_MTases"/>
    <property type="match status" value="1"/>
</dbReference>
<dbReference type="InterPro" id="IPR029063">
    <property type="entry name" value="SAM-dependent_MTases_sf"/>
</dbReference>
<dbReference type="InterPro" id="IPR013216">
    <property type="entry name" value="Methyltransf_11"/>
</dbReference>
<accession>A0A927BT10</accession>
<evidence type="ECO:0000313" key="6">
    <source>
        <dbReference type="Proteomes" id="UP000621560"/>
    </source>
</evidence>
<evidence type="ECO:0000259" key="4">
    <source>
        <dbReference type="Pfam" id="PF08241"/>
    </source>
</evidence>
<dbReference type="PANTHER" id="PTHR43464">
    <property type="entry name" value="METHYLTRANSFERASE"/>
    <property type="match status" value="1"/>
</dbReference>
<dbReference type="EMBL" id="JACXIZ010000015">
    <property type="protein sequence ID" value="MBD2845361.1"/>
    <property type="molecule type" value="Genomic_DNA"/>
</dbReference>
<dbReference type="Proteomes" id="UP000621560">
    <property type="component" value="Unassembled WGS sequence"/>
</dbReference>
<evidence type="ECO:0000256" key="2">
    <source>
        <dbReference type="ARBA" id="ARBA00022679"/>
    </source>
</evidence>
<keyword evidence="1 5" id="KW-0489">Methyltransferase</keyword>
<organism evidence="5 6">
    <name type="scientific">Paenibacillus sabuli</name>
    <dbReference type="NCBI Taxonomy" id="2772509"/>
    <lineage>
        <taxon>Bacteria</taxon>
        <taxon>Bacillati</taxon>
        <taxon>Bacillota</taxon>
        <taxon>Bacilli</taxon>
        <taxon>Bacillales</taxon>
        <taxon>Paenibacillaceae</taxon>
        <taxon>Paenibacillus</taxon>
    </lineage>
</organism>
<dbReference type="Gene3D" id="3.40.50.150">
    <property type="entry name" value="Vaccinia Virus protein VP39"/>
    <property type="match status" value="1"/>
</dbReference>
<evidence type="ECO:0000256" key="1">
    <source>
        <dbReference type="ARBA" id="ARBA00022603"/>
    </source>
</evidence>
<sequence length="249" mass="27697">MKQNQYDDASFFKAYSQMPRSVQGLEGAGEWPVLRGMLPELAGKRVLDLGCGFGWHSRYAAEQGAARVLGLDLSERMLERARAECDDSRIEYRLGAIEDIGAIEDLDGGEAAFDVVLSSLALHYVEDYGAVCARVQRCLAPGGRFVLSVEHPIFTARAAQDWHYGPQGERLHWPVDEYQTQGSRETSFLGSHVVKYHRTVAAYMNLLLQAGFAVREVAEPAPAAHLMDVPGMRDELRRPMFLIIAADRV</sequence>
<dbReference type="GO" id="GO:0032259">
    <property type="term" value="P:methylation"/>
    <property type="evidence" value="ECO:0007669"/>
    <property type="project" value="UniProtKB-KW"/>
</dbReference>
<protein>
    <submittedName>
        <fullName evidence="5">Class I SAM-dependent methyltransferase</fullName>
    </submittedName>
</protein>
<dbReference type="SUPFAM" id="SSF53335">
    <property type="entry name" value="S-adenosyl-L-methionine-dependent methyltransferases"/>
    <property type="match status" value="1"/>
</dbReference>
<evidence type="ECO:0000313" key="5">
    <source>
        <dbReference type="EMBL" id="MBD2845361.1"/>
    </source>
</evidence>
<reference evidence="5" key="1">
    <citation type="submission" date="2020-09" db="EMBL/GenBank/DDBJ databases">
        <title>A novel bacterium of genus Paenibacillus, isolated from South China Sea.</title>
        <authorList>
            <person name="Huang H."/>
            <person name="Mo K."/>
            <person name="Hu Y."/>
        </authorList>
    </citation>
    <scope>NUCLEOTIDE SEQUENCE</scope>
    <source>
        <strain evidence="5">IB182496</strain>
    </source>
</reference>
<keyword evidence="6" id="KW-1185">Reference proteome</keyword>
<proteinExistence type="predicted"/>
<feature type="domain" description="Methyltransferase type 11" evidence="4">
    <location>
        <begin position="47"/>
        <end position="147"/>
    </location>
</feature>
<name>A0A927BT10_9BACL</name>
<keyword evidence="2" id="KW-0808">Transferase</keyword>
<evidence type="ECO:0000256" key="3">
    <source>
        <dbReference type="ARBA" id="ARBA00022691"/>
    </source>
</evidence>
<dbReference type="RefSeq" id="WP_190916898.1">
    <property type="nucleotide sequence ID" value="NZ_JACXIZ010000015.1"/>
</dbReference>
<gene>
    <name evidence="5" type="ORF">IDH44_09175</name>
</gene>